<gene>
    <name evidence="2" type="ORF">WOLCODRAFT_154062</name>
</gene>
<name>A0A2H3K1L6_WOLCO</name>
<feature type="compositionally biased region" description="Polar residues" evidence="1">
    <location>
        <begin position="1"/>
        <end position="16"/>
    </location>
</feature>
<feature type="region of interest" description="Disordered" evidence="1">
    <location>
        <begin position="46"/>
        <end position="73"/>
    </location>
</feature>
<sequence length="108" mass="11661">MALLTSSEGSMRQSQAPAAADALLPMRSGQLPHGHVIPHARMKRPPALHADSCRRPAPNTRPHAQPLPHSQGLCHEDEQIEADGACFHHTSFIMHPGGVCKRPVEDGN</sequence>
<keyword evidence="3" id="KW-1185">Reference proteome</keyword>
<dbReference type="Proteomes" id="UP000218811">
    <property type="component" value="Unassembled WGS sequence"/>
</dbReference>
<feature type="region of interest" description="Disordered" evidence="1">
    <location>
        <begin position="1"/>
        <end position="21"/>
    </location>
</feature>
<dbReference type="EMBL" id="KB468157">
    <property type="protein sequence ID" value="PCH44018.1"/>
    <property type="molecule type" value="Genomic_DNA"/>
</dbReference>
<reference evidence="2 3" key="1">
    <citation type="journal article" date="2012" name="Science">
        <title>The Paleozoic origin of enzymatic lignin decomposition reconstructed from 31 fungal genomes.</title>
        <authorList>
            <person name="Floudas D."/>
            <person name="Binder M."/>
            <person name="Riley R."/>
            <person name="Barry K."/>
            <person name="Blanchette R.A."/>
            <person name="Henrissat B."/>
            <person name="Martinez A.T."/>
            <person name="Otillar R."/>
            <person name="Spatafora J.W."/>
            <person name="Yadav J.S."/>
            <person name="Aerts A."/>
            <person name="Benoit I."/>
            <person name="Boyd A."/>
            <person name="Carlson A."/>
            <person name="Copeland A."/>
            <person name="Coutinho P.M."/>
            <person name="de Vries R.P."/>
            <person name="Ferreira P."/>
            <person name="Findley K."/>
            <person name="Foster B."/>
            <person name="Gaskell J."/>
            <person name="Glotzer D."/>
            <person name="Gorecki P."/>
            <person name="Heitman J."/>
            <person name="Hesse C."/>
            <person name="Hori C."/>
            <person name="Igarashi K."/>
            <person name="Jurgens J.A."/>
            <person name="Kallen N."/>
            <person name="Kersten P."/>
            <person name="Kohler A."/>
            <person name="Kuees U."/>
            <person name="Kumar T.K.A."/>
            <person name="Kuo A."/>
            <person name="LaButti K."/>
            <person name="Larrondo L.F."/>
            <person name="Lindquist E."/>
            <person name="Ling A."/>
            <person name="Lombard V."/>
            <person name="Lucas S."/>
            <person name="Lundell T."/>
            <person name="Martin R."/>
            <person name="McLaughlin D.J."/>
            <person name="Morgenstern I."/>
            <person name="Morin E."/>
            <person name="Murat C."/>
            <person name="Nagy L.G."/>
            <person name="Nolan M."/>
            <person name="Ohm R.A."/>
            <person name="Patyshakuliyeva A."/>
            <person name="Rokas A."/>
            <person name="Ruiz-Duenas F.J."/>
            <person name="Sabat G."/>
            <person name="Salamov A."/>
            <person name="Samejima M."/>
            <person name="Schmutz J."/>
            <person name="Slot J.C."/>
            <person name="St John F."/>
            <person name="Stenlid J."/>
            <person name="Sun H."/>
            <person name="Sun S."/>
            <person name="Syed K."/>
            <person name="Tsang A."/>
            <person name="Wiebenga A."/>
            <person name="Young D."/>
            <person name="Pisabarro A."/>
            <person name="Eastwood D.C."/>
            <person name="Martin F."/>
            <person name="Cullen D."/>
            <person name="Grigoriev I.V."/>
            <person name="Hibbett D.S."/>
        </authorList>
    </citation>
    <scope>NUCLEOTIDE SEQUENCE [LARGE SCALE GENOMIC DNA]</scope>
    <source>
        <strain evidence="2 3">MD-104</strain>
    </source>
</reference>
<organism evidence="2 3">
    <name type="scientific">Wolfiporia cocos (strain MD-104)</name>
    <name type="common">Brown rot fungus</name>
    <dbReference type="NCBI Taxonomy" id="742152"/>
    <lineage>
        <taxon>Eukaryota</taxon>
        <taxon>Fungi</taxon>
        <taxon>Dikarya</taxon>
        <taxon>Basidiomycota</taxon>
        <taxon>Agaricomycotina</taxon>
        <taxon>Agaricomycetes</taxon>
        <taxon>Polyporales</taxon>
        <taxon>Phaeolaceae</taxon>
        <taxon>Wolfiporia</taxon>
    </lineage>
</organism>
<proteinExistence type="predicted"/>
<evidence type="ECO:0000256" key="1">
    <source>
        <dbReference type="SAM" id="MobiDB-lite"/>
    </source>
</evidence>
<evidence type="ECO:0000313" key="2">
    <source>
        <dbReference type="EMBL" id="PCH44018.1"/>
    </source>
</evidence>
<protein>
    <submittedName>
        <fullName evidence="2">Uncharacterized protein</fullName>
    </submittedName>
</protein>
<accession>A0A2H3K1L6</accession>
<dbReference type="AlphaFoldDB" id="A0A2H3K1L6"/>
<evidence type="ECO:0000313" key="3">
    <source>
        <dbReference type="Proteomes" id="UP000218811"/>
    </source>
</evidence>